<feature type="chain" id="PRO_5044815085" evidence="2">
    <location>
        <begin position="18"/>
        <end position="452"/>
    </location>
</feature>
<keyword evidence="4" id="KW-1185">Reference proteome</keyword>
<dbReference type="Proteomes" id="UP001620626">
    <property type="component" value="Unassembled WGS sequence"/>
</dbReference>
<evidence type="ECO:0000313" key="4">
    <source>
        <dbReference type="Proteomes" id="UP001620626"/>
    </source>
</evidence>
<evidence type="ECO:0000256" key="1">
    <source>
        <dbReference type="SAM" id="MobiDB-lite"/>
    </source>
</evidence>
<gene>
    <name evidence="3" type="ORF">niasHT_001211</name>
</gene>
<evidence type="ECO:0000256" key="2">
    <source>
        <dbReference type="SAM" id="SignalP"/>
    </source>
</evidence>
<dbReference type="AlphaFoldDB" id="A0ABD2MCA8"/>
<proteinExistence type="predicted"/>
<organism evidence="3 4">
    <name type="scientific">Heterodera trifolii</name>
    <dbReference type="NCBI Taxonomy" id="157864"/>
    <lineage>
        <taxon>Eukaryota</taxon>
        <taxon>Metazoa</taxon>
        <taxon>Ecdysozoa</taxon>
        <taxon>Nematoda</taxon>
        <taxon>Chromadorea</taxon>
        <taxon>Rhabditida</taxon>
        <taxon>Tylenchina</taxon>
        <taxon>Tylenchomorpha</taxon>
        <taxon>Tylenchoidea</taxon>
        <taxon>Heteroderidae</taxon>
        <taxon>Heteroderinae</taxon>
        <taxon>Heterodera</taxon>
    </lineage>
</organism>
<reference evidence="3 4" key="1">
    <citation type="submission" date="2024-10" db="EMBL/GenBank/DDBJ databases">
        <authorList>
            <person name="Kim D."/>
        </authorList>
    </citation>
    <scope>NUCLEOTIDE SEQUENCE [LARGE SCALE GENOMIC DNA]</scope>
    <source>
        <strain evidence="3">BH-2024</strain>
    </source>
</reference>
<feature type="signal peptide" evidence="2">
    <location>
        <begin position="1"/>
        <end position="17"/>
    </location>
</feature>
<accession>A0ABD2MCA8</accession>
<name>A0ABD2MCA8_9BILA</name>
<feature type="compositionally biased region" description="Basic and acidic residues" evidence="1">
    <location>
        <begin position="289"/>
        <end position="299"/>
    </location>
</feature>
<protein>
    <submittedName>
        <fullName evidence="3">Uncharacterized protein</fullName>
    </submittedName>
</protein>
<dbReference type="EMBL" id="JBICBT010000050">
    <property type="protein sequence ID" value="KAL3125134.1"/>
    <property type="molecule type" value="Genomic_DNA"/>
</dbReference>
<sequence length="452" mass="48986">MRIYLCLLSLLISVHYATVNEPQNKTNEDDSNLTLPSVKLANNVKKADENDQQKNNRPPNNGIAFVVEGIERSDFGQSLRTSNFQRSRSALGFQNCEDETLPAGAKSSLIKVFYESQRGPSNYEPEAIRVLCWNTTVRGMKNFCACNENGECFVPAEVPTYVEVQPYCEPVAAEAVEGGKTCHVYLELYGGRLKSVDNPTVSYWHPFDSGPFGIRSPYMKVSAVSCEGCGRIRHKAAGEGNKCGGAKFIGDTLDQPMLDEDALFSETKLDGKSTEMAAKRGHQQQEAIKNADNEAKDSSSMKIVISDGKSAVDESMKVINGGKNAVDESMKVISGCKSAEGESIKVISDGKNAEDESKKVISGGKSAVDESKKVISGGKSAVDESKKVISGGKSAVDQSASTMKVISGGKALSCDPSLFTLLLSVPFFLFYFFEMPSILAEFQILSIQTPKF</sequence>
<feature type="region of interest" description="Disordered" evidence="1">
    <location>
        <begin position="280"/>
        <end position="299"/>
    </location>
</feature>
<keyword evidence="2" id="KW-0732">Signal</keyword>
<comment type="caution">
    <text evidence="3">The sequence shown here is derived from an EMBL/GenBank/DDBJ whole genome shotgun (WGS) entry which is preliminary data.</text>
</comment>
<evidence type="ECO:0000313" key="3">
    <source>
        <dbReference type="EMBL" id="KAL3125134.1"/>
    </source>
</evidence>